<dbReference type="SUPFAM" id="SSF55718">
    <property type="entry name" value="SCP-like"/>
    <property type="match status" value="1"/>
</dbReference>
<comment type="caution">
    <text evidence="2">The sequence shown here is derived from an EMBL/GenBank/DDBJ whole genome shotgun (WGS) entry which is preliminary data.</text>
</comment>
<evidence type="ECO:0000313" key="2">
    <source>
        <dbReference type="EMBL" id="GAA4648853.1"/>
    </source>
</evidence>
<feature type="domain" description="SCP2" evidence="1">
    <location>
        <begin position="8"/>
        <end position="104"/>
    </location>
</feature>
<evidence type="ECO:0000259" key="1">
    <source>
        <dbReference type="Pfam" id="PF02036"/>
    </source>
</evidence>
<accession>A0ABP8UY53</accession>
<protein>
    <submittedName>
        <fullName evidence="2">SCP2 sterol-binding domain-containing protein</fullName>
    </submittedName>
</protein>
<dbReference type="InterPro" id="IPR036527">
    <property type="entry name" value="SCP2_sterol-bd_dom_sf"/>
</dbReference>
<dbReference type="EMBL" id="BAABFL010000112">
    <property type="protein sequence ID" value="GAA4648853.1"/>
    <property type="molecule type" value="Genomic_DNA"/>
</dbReference>
<sequence>MTMATITEVFEQMKDKFNSDAAAGLDLVFQFDIEDGDTYHLLIKDGGLEIIEGANDDPNVTLIMDTETMIGIMTGEVDGMQAFMMGKLRAEGDMMLATKLSELFPN</sequence>
<dbReference type="Pfam" id="PF02036">
    <property type="entry name" value="SCP2"/>
    <property type="match status" value="1"/>
</dbReference>
<dbReference type="PANTHER" id="PTHR10094:SF25">
    <property type="entry name" value="SCP2 STEROL-BINDING DOMAIN-CONTAINING PROTEIN 1"/>
    <property type="match status" value="1"/>
</dbReference>
<gene>
    <name evidence="2" type="ORF">GCM10023116_11270</name>
</gene>
<dbReference type="Proteomes" id="UP001500604">
    <property type="component" value="Unassembled WGS sequence"/>
</dbReference>
<dbReference type="PANTHER" id="PTHR10094">
    <property type="entry name" value="STEROL CARRIER PROTEIN 2 SCP-2 FAMILY PROTEIN"/>
    <property type="match status" value="1"/>
</dbReference>
<dbReference type="InterPro" id="IPR003033">
    <property type="entry name" value="SCP2_sterol-bd_dom"/>
</dbReference>
<dbReference type="Gene3D" id="3.30.1050.10">
    <property type="entry name" value="SCP2 sterol-binding domain"/>
    <property type="match status" value="1"/>
</dbReference>
<keyword evidence="3" id="KW-1185">Reference proteome</keyword>
<name>A0ABP8UY53_9GAMM</name>
<proteinExistence type="predicted"/>
<reference evidence="3" key="1">
    <citation type="journal article" date="2019" name="Int. J. Syst. Evol. Microbiol.">
        <title>The Global Catalogue of Microorganisms (GCM) 10K type strain sequencing project: providing services to taxonomists for standard genome sequencing and annotation.</title>
        <authorList>
            <consortium name="The Broad Institute Genomics Platform"/>
            <consortium name="The Broad Institute Genome Sequencing Center for Infectious Disease"/>
            <person name="Wu L."/>
            <person name="Ma J."/>
        </authorList>
    </citation>
    <scope>NUCLEOTIDE SEQUENCE [LARGE SCALE GENOMIC DNA]</scope>
    <source>
        <strain evidence="3">JCM 17805</strain>
    </source>
</reference>
<evidence type="ECO:0000313" key="3">
    <source>
        <dbReference type="Proteomes" id="UP001500604"/>
    </source>
</evidence>
<organism evidence="2 3">
    <name type="scientific">Kistimonas scapharcae</name>
    <dbReference type="NCBI Taxonomy" id="1036133"/>
    <lineage>
        <taxon>Bacteria</taxon>
        <taxon>Pseudomonadati</taxon>
        <taxon>Pseudomonadota</taxon>
        <taxon>Gammaproteobacteria</taxon>
        <taxon>Oceanospirillales</taxon>
        <taxon>Endozoicomonadaceae</taxon>
        <taxon>Kistimonas</taxon>
    </lineage>
</organism>